<dbReference type="InterPro" id="IPR012349">
    <property type="entry name" value="Split_barrel_FMN-bd"/>
</dbReference>
<dbReference type="GO" id="GO:0070967">
    <property type="term" value="F:coenzyme F420 binding"/>
    <property type="evidence" value="ECO:0007669"/>
    <property type="project" value="TreeGrafter"/>
</dbReference>
<organism evidence="3 4">
    <name type="scientific">Mycobacteroides franklinii</name>
    <dbReference type="NCBI Taxonomy" id="948102"/>
    <lineage>
        <taxon>Bacteria</taxon>
        <taxon>Bacillati</taxon>
        <taxon>Actinomycetota</taxon>
        <taxon>Actinomycetes</taxon>
        <taxon>Mycobacteriales</taxon>
        <taxon>Mycobacteriaceae</taxon>
        <taxon>Mycobacteroides</taxon>
    </lineage>
</organism>
<evidence type="ECO:0000256" key="1">
    <source>
        <dbReference type="ARBA" id="ARBA00023002"/>
    </source>
</evidence>
<accession>A0A1S1L909</accession>
<dbReference type="GeneID" id="57168540"/>
<reference evidence="3 4" key="1">
    <citation type="submission" date="2016-10" db="EMBL/GenBank/DDBJ databases">
        <title>Evaluation of Human, Veterinary and Environmental Mycobacterium chelonae Isolates by Core Genome Phylogenomic Analysis, Targeted Gene Comparison, and Anti-microbial Susceptibility Patterns: A Tale of Mistaken Identities.</title>
        <authorList>
            <person name="Fogelson S.B."/>
            <person name="Camus A.C."/>
            <person name="Lorenz W."/>
            <person name="Vasireddy R."/>
            <person name="Vasireddy S."/>
            <person name="Smith T."/>
            <person name="Brown-Elliott B.A."/>
            <person name="Wallace R.J.Jr."/>
            <person name="Hasan N.A."/>
            <person name="Reischl U."/>
            <person name="Sanchez S."/>
        </authorList>
    </citation>
    <scope>NUCLEOTIDE SEQUENCE [LARGE SCALE GENOMIC DNA]</scope>
    <source>
        <strain evidence="3 4">1559</strain>
    </source>
</reference>
<gene>
    <name evidence="3" type="ORF">BKG76_17135</name>
</gene>
<dbReference type="Gene3D" id="2.30.110.10">
    <property type="entry name" value="Electron Transport, Fmn-binding Protein, Chain A"/>
    <property type="match status" value="1"/>
</dbReference>
<evidence type="ECO:0000313" key="4">
    <source>
        <dbReference type="Proteomes" id="UP000179616"/>
    </source>
</evidence>
<comment type="caution">
    <text evidence="3">The sequence shown here is derived from an EMBL/GenBank/DDBJ whole genome shotgun (WGS) entry which is preliminary data.</text>
</comment>
<proteinExistence type="predicted"/>
<dbReference type="Proteomes" id="UP000179616">
    <property type="component" value="Unassembled WGS sequence"/>
</dbReference>
<dbReference type="PANTHER" id="PTHR35176">
    <property type="entry name" value="HEME OXYGENASE HI_0854-RELATED"/>
    <property type="match status" value="1"/>
</dbReference>
<dbReference type="SUPFAM" id="SSF50475">
    <property type="entry name" value="FMN-binding split barrel"/>
    <property type="match status" value="1"/>
</dbReference>
<feature type="domain" description="Pyridoxamine 5'-phosphate oxidase N-terminal" evidence="2">
    <location>
        <begin position="4"/>
        <end position="100"/>
    </location>
</feature>
<evidence type="ECO:0000313" key="3">
    <source>
        <dbReference type="EMBL" id="OHU22217.1"/>
    </source>
</evidence>
<sequence>MPLAPELVDFVTKHPDAAMITLRDNGTPHMARIEICVVDGRLRATGAPNLVRTRNLRRDPRCSLFVFGPHPFWLGLETEATITEGDVGQDLIQLLRARHGTGPAGTVLAHDDKLGHDRPYPEAEYVTHARVNQLLIYDFGVLKAYGNYVPA</sequence>
<dbReference type="EMBL" id="MLIK01000019">
    <property type="protein sequence ID" value="OHU22217.1"/>
    <property type="molecule type" value="Genomic_DNA"/>
</dbReference>
<dbReference type="GO" id="GO:0005829">
    <property type="term" value="C:cytosol"/>
    <property type="evidence" value="ECO:0007669"/>
    <property type="project" value="TreeGrafter"/>
</dbReference>
<protein>
    <submittedName>
        <fullName evidence="3">Pyridoxamine 5'-phosphate oxidase</fullName>
    </submittedName>
</protein>
<dbReference type="InterPro" id="IPR011576">
    <property type="entry name" value="Pyridox_Oxase_N"/>
</dbReference>
<dbReference type="RefSeq" id="WP_070938658.1">
    <property type="nucleotide sequence ID" value="NZ_MLIK01000019.1"/>
</dbReference>
<evidence type="ECO:0000259" key="2">
    <source>
        <dbReference type="Pfam" id="PF01243"/>
    </source>
</evidence>
<dbReference type="GO" id="GO:0016627">
    <property type="term" value="F:oxidoreductase activity, acting on the CH-CH group of donors"/>
    <property type="evidence" value="ECO:0007669"/>
    <property type="project" value="TreeGrafter"/>
</dbReference>
<dbReference type="Pfam" id="PF01243">
    <property type="entry name" value="PNPOx_N"/>
    <property type="match status" value="1"/>
</dbReference>
<keyword evidence="1" id="KW-0560">Oxidoreductase</keyword>
<dbReference type="OrthoDB" id="157302at2"/>
<name>A0A1S1L909_9MYCO</name>
<dbReference type="STRING" id="948102.BKG76_17135"/>
<dbReference type="PANTHER" id="PTHR35176:SF2">
    <property type="entry name" value="F420H(2)-DEPENDENT REDUCTASE RV1155"/>
    <property type="match status" value="1"/>
</dbReference>
<dbReference type="AlphaFoldDB" id="A0A1S1L909"/>
<dbReference type="InterPro" id="IPR052019">
    <property type="entry name" value="F420H2_bilvrd_red/Heme_oxyg"/>
</dbReference>